<accession>A0A1J4J3F7</accession>
<feature type="compositionally biased region" description="Low complexity" evidence="2">
    <location>
        <begin position="194"/>
        <end position="218"/>
    </location>
</feature>
<dbReference type="VEuPathDB" id="TrichDB:TRFO_11879"/>
<organism evidence="4 5">
    <name type="scientific">Tritrichomonas foetus</name>
    <dbReference type="NCBI Taxonomy" id="1144522"/>
    <lineage>
        <taxon>Eukaryota</taxon>
        <taxon>Metamonada</taxon>
        <taxon>Parabasalia</taxon>
        <taxon>Tritrichomonadida</taxon>
        <taxon>Tritrichomonadidae</taxon>
        <taxon>Tritrichomonas</taxon>
    </lineage>
</organism>
<dbReference type="Gene3D" id="3.30.40.10">
    <property type="entry name" value="Zinc/RING finger domain, C3HC4 (zinc finger)"/>
    <property type="match status" value="1"/>
</dbReference>
<keyword evidence="1" id="KW-0479">Metal-binding</keyword>
<comment type="caution">
    <text evidence="4">The sequence shown here is derived from an EMBL/GenBank/DDBJ whole genome shotgun (WGS) entry which is preliminary data.</text>
</comment>
<dbReference type="InterPro" id="IPR013083">
    <property type="entry name" value="Znf_RING/FYVE/PHD"/>
</dbReference>
<evidence type="ECO:0000313" key="5">
    <source>
        <dbReference type="Proteomes" id="UP000179807"/>
    </source>
</evidence>
<evidence type="ECO:0000256" key="2">
    <source>
        <dbReference type="SAM" id="MobiDB-lite"/>
    </source>
</evidence>
<keyword evidence="5" id="KW-1185">Reference proteome</keyword>
<dbReference type="Proteomes" id="UP000179807">
    <property type="component" value="Unassembled WGS sequence"/>
</dbReference>
<dbReference type="RefSeq" id="XP_068346410.1">
    <property type="nucleotide sequence ID" value="XM_068496288.1"/>
</dbReference>
<dbReference type="SUPFAM" id="SSF57850">
    <property type="entry name" value="RING/U-box"/>
    <property type="match status" value="1"/>
</dbReference>
<dbReference type="AlphaFoldDB" id="A0A1J4J3F7"/>
<evidence type="ECO:0000313" key="4">
    <source>
        <dbReference type="EMBL" id="OHS93273.1"/>
    </source>
</evidence>
<proteinExistence type="predicted"/>
<protein>
    <recommendedName>
        <fullName evidence="3">RING-type domain-containing protein</fullName>
    </recommendedName>
</protein>
<sequence length="294" mass="33166">MSKFVNSTVPVQNQNEKFLNLYNHYKWTNGHIAANIRAKKLTPIFQGSQDKNEQYNTKCEICYYYYPKINQTTCCFQRICTECIAATIDPNTLTCPYCRKNIFNVTPNQTRADLKNDDADDENYEKYEKKVKDGFDFEAAEGCSDESIAIALQFQVNVKEVNELLNAGLTIDEIIQSFSRPNTNSKNDVAHSNPSPDTSSTPKTPPALAQPQPQQSPQHAVSEPKQSQSVPSLNLNIPTPPNNKNNVTVKKVINNPWQAMAQPLPTDKQKWPEPTSSWQEKKDDSSDSSDVMPL</sequence>
<keyword evidence="1" id="KW-0863">Zinc-finger</keyword>
<feature type="compositionally biased region" description="Polar residues" evidence="2">
    <location>
        <begin position="181"/>
        <end position="193"/>
    </location>
</feature>
<feature type="region of interest" description="Disordered" evidence="2">
    <location>
        <begin position="181"/>
        <end position="294"/>
    </location>
</feature>
<feature type="compositionally biased region" description="Low complexity" evidence="2">
    <location>
        <begin position="233"/>
        <end position="256"/>
    </location>
</feature>
<dbReference type="GO" id="GO:0008270">
    <property type="term" value="F:zinc ion binding"/>
    <property type="evidence" value="ECO:0007669"/>
    <property type="project" value="UniProtKB-KW"/>
</dbReference>
<dbReference type="GeneID" id="94830992"/>
<dbReference type="InterPro" id="IPR001841">
    <property type="entry name" value="Znf_RING"/>
</dbReference>
<reference evidence="4" key="1">
    <citation type="submission" date="2016-10" db="EMBL/GenBank/DDBJ databases">
        <authorList>
            <person name="Benchimol M."/>
            <person name="Almeida L.G."/>
            <person name="Vasconcelos A.T."/>
            <person name="Perreira-Neves A."/>
            <person name="Rosa I.A."/>
            <person name="Tasca T."/>
            <person name="Bogo M.R."/>
            <person name="de Souza W."/>
        </authorList>
    </citation>
    <scope>NUCLEOTIDE SEQUENCE [LARGE SCALE GENOMIC DNA]</scope>
    <source>
        <strain evidence="4">K</strain>
    </source>
</reference>
<dbReference type="PROSITE" id="PS50089">
    <property type="entry name" value="ZF_RING_2"/>
    <property type="match status" value="1"/>
</dbReference>
<gene>
    <name evidence="4" type="ORF">TRFO_11879</name>
</gene>
<evidence type="ECO:0000256" key="1">
    <source>
        <dbReference type="PROSITE-ProRule" id="PRU00175"/>
    </source>
</evidence>
<feature type="domain" description="RING-type" evidence="3">
    <location>
        <begin position="59"/>
        <end position="99"/>
    </location>
</feature>
<keyword evidence="1" id="KW-0862">Zinc</keyword>
<evidence type="ECO:0000259" key="3">
    <source>
        <dbReference type="PROSITE" id="PS50089"/>
    </source>
</evidence>
<dbReference type="EMBL" id="MLAK01001415">
    <property type="protein sequence ID" value="OHS93273.1"/>
    <property type="molecule type" value="Genomic_DNA"/>
</dbReference>
<name>A0A1J4J3F7_9EUKA</name>